<dbReference type="PROSITE" id="PS51421">
    <property type="entry name" value="RAS"/>
    <property type="match status" value="1"/>
</dbReference>
<dbReference type="InterPro" id="IPR020849">
    <property type="entry name" value="Small_GTPase_Ras-type"/>
</dbReference>
<keyword evidence="3" id="KW-0342">GTP-binding</keyword>
<dbReference type="AlphaFoldDB" id="V5GIS6"/>
<keyword evidence="4" id="KW-0449">Lipoprotein</keyword>
<keyword evidence="2" id="KW-0547">Nucleotide-binding</keyword>
<dbReference type="InterPro" id="IPR027417">
    <property type="entry name" value="P-loop_NTPase"/>
</dbReference>
<evidence type="ECO:0000256" key="6">
    <source>
        <dbReference type="SAM" id="MobiDB-lite"/>
    </source>
</evidence>
<comment type="subcellular location">
    <subcellularLocation>
        <location evidence="5">Endomembrane system</location>
        <topology evidence="5">Lipid-anchor</topology>
        <orientation evidence="5">Cytoplasmic side</orientation>
    </subcellularLocation>
</comment>
<dbReference type="EMBL" id="GANP01014308">
    <property type="protein sequence ID" value="JAB70160.1"/>
    <property type="molecule type" value="mRNA"/>
</dbReference>
<dbReference type="Gene3D" id="3.40.50.300">
    <property type="entry name" value="P-loop containing nucleotide triphosphate hydrolases"/>
    <property type="match status" value="1"/>
</dbReference>
<dbReference type="GO" id="GO:0007165">
    <property type="term" value="P:signal transduction"/>
    <property type="evidence" value="ECO:0007669"/>
    <property type="project" value="InterPro"/>
</dbReference>
<dbReference type="GO" id="GO:0012505">
    <property type="term" value="C:endomembrane system"/>
    <property type="evidence" value="ECO:0007669"/>
    <property type="project" value="UniProtKB-SubCell"/>
</dbReference>
<feature type="region of interest" description="Disordered" evidence="6">
    <location>
        <begin position="21"/>
        <end position="50"/>
    </location>
</feature>
<evidence type="ECO:0000256" key="1">
    <source>
        <dbReference type="ARBA" id="ARBA00022481"/>
    </source>
</evidence>
<dbReference type="InterPro" id="IPR001806">
    <property type="entry name" value="Small_GTPase"/>
</dbReference>
<evidence type="ECO:0000256" key="2">
    <source>
        <dbReference type="ARBA" id="ARBA00022741"/>
    </source>
</evidence>
<keyword evidence="1" id="KW-0488">Methylation</keyword>
<protein>
    <submittedName>
        <fullName evidence="7">Putative rap1a member of ras oncoprotein family</fullName>
    </submittedName>
</protein>
<evidence type="ECO:0000256" key="5">
    <source>
        <dbReference type="ARBA" id="ARBA00046278"/>
    </source>
</evidence>
<dbReference type="SMART" id="SM00173">
    <property type="entry name" value="RAS"/>
    <property type="match status" value="1"/>
</dbReference>
<dbReference type="GO" id="GO:0005525">
    <property type="term" value="F:GTP binding"/>
    <property type="evidence" value="ECO:0007669"/>
    <property type="project" value="UniProtKB-KW"/>
</dbReference>
<evidence type="ECO:0000313" key="7">
    <source>
        <dbReference type="EMBL" id="JAB70160.1"/>
    </source>
</evidence>
<reference evidence="7" key="1">
    <citation type="journal article" date="2015" name="Sci. Rep.">
        <title>Tissue- and time-dependent transcription in Ixodes ricinus salivary glands and midguts when blood feeding on the vertebrate host.</title>
        <authorList>
            <person name="Kotsyfakis M."/>
            <person name="Schwarz A."/>
            <person name="Erhart J."/>
            <person name="Ribeiro J.M."/>
        </authorList>
    </citation>
    <scope>NUCLEOTIDE SEQUENCE</scope>
    <source>
        <tissue evidence="7">Salivary gland and midgut</tissue>
    </source>
</reference>
<organism evidence="7">
    <name type="scientific">Ixodes ricinus</name>
    <name type="common">Common tick</name>
    <name type="synonym">Acarus ricinus</name>
    <dbReference type="NCBI Taxonomy" id="34613"/>
    <lineage>
        <taxon>Eukaryota</taxon>
        <taxon>Metazoa</taxon>
        <taxon>Ecdysozoa</taxon>
        <taxon>Arthropoda</taxon>
        <taxon>Chelicerata</taxon>
        <taxon>Arachnida</taxon>
        <taxon>Acari</taxon>
        <taxon>Parasitiformes</taxon>
        <taxon>Ixodida</taxon>
        <taxon>Ixodoidea</taxon>
        <taxon>Ixodidae</taxon>
        <taxon>Ixodinae</taxon>
        <taxon>Ixodes</taxon>
    </lineage>
</organism>
<dbReference type="PANTHER" id="PTHR24070">
    <property type="entry name" value="RAS, DI-RAS, AND RHEB FAMILY MEMBERS OF SMALL GTPASE SUPERFAMILY"/>
    <property type="match status" value="1"/>
</dbReference>
<sequence>MRDLYMKNGAGLCACLLHSQPTSTFQRPPRPPRTDPQSQRHGRRSHDPDWQQVTTWGTRRVVGKDQGINLARNFSNCAFLESSAKAKINVSEIFYDLVRQINRKNPEKKMNPKKKTKCVLL</sequence>
<dbReference type="SUPFAM" id="SSF52540">
    <property type="entry name" value="P-loop containing nucleoside triphosphate hydrolases"/>
    <property type="match status" value="1"/>
</dbReference>
<dbReference type="GO" id="GO:0016020">
    <property type="term" value="C:membrane"/>
    <property type="evidence" value="ECO:0007669"/>
    <property type="project" value="InterPro"/>
</dbReference>
<proteinExistence type="evidence at transcript level"/>
<evidence type="ECO:0000256" key="4">
    <source>
        <dbReference type="ARBA" id="ARBA00023288"/>
    </source>
</evidence>
<evidence type="ECO:0000256" key="3">
    <source>
        <dbReference type="ARBA" id="ARBA00023134"/>
    </source>
</evidence>
<name>V5GIS6_IXORI</name>
<dbReference type="Pfam" id="PF00071">
    <property type="entry name" value="Ras"/>
    <property type="match status" value="1"/>
</dbReference>
<dbReference type="GO" id="GO:0003924">
    <property type="term" value="F:GTPase activity"/>
    <property type="evidence" value="ECO:0007669"/>
    <property type="project" value="InterPro"/>
</dbReference>
<accession>V5GIS6</accession>